<name>A0A7E4VJW4_PANRE</name>
<dbReference type="Proteomes" id="UP000492821">
    <property type="component" value="Unassembled WGS sequence"/>
</dbReference>
<dbReference type="Gene3D" id="1.25.40.20">
    <property type="entry name" value="Ankyrin repeat-containing domain"/>
    <property type="match status" value="1"/>
</dbReference>
<reference evidence="3" key="2">
    <citation type="submission" date="2020-10" db="UniProtKB">
        <authorList>
            <consortium name="WormBaseParasite"/>
        </authorList>
    </citation>
    <scope>IDENTIFICATION</scope>
</reference>
<dbReference type="AlphaFoldDB" id="A0A7E4VJW4"/>
<dbReference type="InterPro" id="IPR036770">
    <property type="entry name" value="Ankyrin_rpt-contain_sf"/>
</dbReference>
<accession>A0A7E4VJW4</accession>
<dbReference type="Pfam" id="PF12796">
    <property type="entry name" value="Ank_2"/>
    <property type="match status" value="1"/>
</dbReference>
<organism evidence="2 3">
    <name type="scientific">Panagrellus redivivus</name>
    <name type="common">Microworm</name>
    <dbReference type="NCBI Taxonomy" id="6233"/>
    <lineage>
        <taxon>Eukaryota</taxon>
        <taxon>Metazoa</taxon>
        <taxon>Ecdysozoa</taxon>
        <taxon>Nematoda</taxon>
        <taxon>Chromadorea</taxon>
        <taxon>Rhabditida</taxon>
        <taxon>Tylenchina</taxon>
        <taxon>Panagrolaimomorpha</taxon>
        <taxon>Panagrolaimoidea</taxon>
        <taxon>Panagrolaimidae</taxon>
        <taxon>Panagrellus</taxon>
    </lineage>
</organism>
<evidence type="ECO:0000313" key="2">
    <source>
        <dbReference type="Proteomes" id="UP000492821"/>
    </source>
</evidence>
<feature type="region of interest" description="Disordered" evidence="1">
    <location>
        <begin position="132"/>
        <end position="153"/>
    </location>
</feature>
<dbReference type="InterPro" id="IPR002110">
    <property type="entry name" value="Ankyrin_rpt"/>
</dbReference>
<reference evidence="2" key="1">
    <citation type="journal article" date="2013" name="Genetics">
        <title>The draft genome and transcriptome of Panagrellus redivivus are shaped by the harsh demands of a free-living lifestyle.</title>
        <authorList>
            <person name="Srinivasan J."/>
            <person name="Dillman A.R."/>
            <person name="Macchietto M.G."/>
            <person name="Heikkinen L."/>
            <person name="Lakso M."/>
            <person name="Fracchia K.M."/>
            <person name="Antoshechkin I."/>
            <person name="Mortazavi A."/>
            <person name="Wong G."/>
            <person name="Sternberg P.W."/>
        </authorList>
    </citation>
    <scope>NUCLEOTIDE SEQUENCE [LARGE SCALE GENOMIC DNA]</scope>
    <source>
        <strain evidence="2">MT8872</strain>
    </source>
</reference>
<sequence length="153" mass="16913">MQEAAACNSIGILKLLIRKKANVCPLDVKARSPRQQCAVDSNCLEAVIVLLDHMAEVSIQTGTDEDETPLMLAQRRGYEEIVARIQAKLPRPIDLNASYFPIQMPAPGPQFPVPMQMRYEKPLVTNGKTVRGMKRAASGQQRLSFKESPLPGL</sequence>
<dbReference type="SUPFAM" id="SSF48403">
    <property type="entry name" value="Ankyrin repeat"/>
    <property type="match status" value="1"/>
</dbReference>
<protein>
    <submittedName>
        <fullName evidence="3">ANK_REP_REGION domain-containing protein</fullName>
    </submittedName>
</protein>
<evidence type="ECO:0000256" key="1">
    <source>
        <dbReference type="SAM" id="MobiDB-lite"/>
    </source>
</evidence>
<dbReference type="WBParaSite" id="Pan_g21982.t1">
    <property type="protein sequence ID" value="Pan_g21982.t1"/>
    <property type="gene ID" value="Pan_g21982"/>
</dbReference>
<keyword evidence="2" id="KW-1185">Reference proteome</keyword>
<evidence type="ECO:0000313" key="3">
    <source>
        <dbReference type="WBParaSite" id="Pan_g21982.t1"/>
    </source>
</evidence>
<proteinExistence type="predicted"/>